<protein>
    <recommendedName>
        <fullName evidence="5 10">Phosphoenolpyruvate carboxylase</fullName>
        <shortName evidence="10">PEPC</shortName>
        <shortName evidence="10">PEPCase</shortName>
        <ecNumber evidence="4 10">4.1.1.31</ecNumber>
    </recommendedName>
</protein>
<dbReference type="InterPro" id="IPR021135">
    <property type="entry name" value="PEP_COase"/>
</dbReference>
<evidence type="ECO:0000256" key="11">
    <source>
        <dbReference type="PROSITE-ProRule" id="PRU10111"/>
    </source>
</evidence>
<dbReference type="InterPro" id="IPR022805">
    <property type="entry name" value="PEP_COase_bac/pln-type"/>
</dbReference>
<evidence type="ECO:0000256" key="8">
    <source>
        <dbReference type="ARBA" id="ARBA00023300"/>
    </source>
</evidence>
<dbReference type="PANTHER" id="PTHR30523:SF6">
    <property type="entry name" value="PHOSPHOENOLPYRUVATE CARBOXYLASE"/>
    <property type="match status" value="1"/>
</dbReference>
<evidence type="ECO:0000256" key="10">
    <source>
        <dbReference type="HAMAP-Rule" id="MF_00595"/>
    </source>
</evidence>
<comment type="similarity">
    <text evidence="3 10">Belongs to the PEPCase type 1 family.</text>
</comment>
<dbReference type="RefSeq" id="WP_205003036.1">
    <property type="nucleotide sequence ID" value="NZ_JAFBER010000006.1"/>
</dbReference>
<sequence length="923" mass="107157">MTVKSLVKTEPASSQYRLKKDIEFLEQWLDKIILYEGGETLLNKIRKIRESAKLLREDHHPSAYKRLKEEITNLKPPFRQNVIRFFAIYLHLVNIAEQNHRIRRRREYQQREDAVIQPGSLEKGVETLIENHITSDEVNDLLQTLSLELIITAHPTEATRRTVLQIHERIAELLMALDKPCTKREKKSLQDRLFTEITALWQTNELRDKKLTVMNEVSNGLYYFDETLFDVLPQIHQDLEELLFEKYKQKWRVPSFLRFGSWIGGDRDGNPNVTAQTTWKTLERHRKLALSKYQQSLEELKDRLSHSTKRVQVTDELKASIKKDISLLENKQKWRNEDEIYRCKVKIMLERLSQVGKTEAGYQSPDELLDDLYMIQKSIERHHHHGYSFNLLQKLIRQVELFGFHLASLDIRNHSGEHEEAVAEIFRSVNIVSDYKALTEEEKVNLLTQVLQDPRPLISIYDRYSPETQEMIDVFRMIRKAQEEFGEQAIQVYLISMTQSASDLLEVLVLAKEAGLYRVYPDGRTVSRLDIAPLLETIDDLISGPKIMKQLFETDVYRQHLSARRDSQEIMLGYSDSSKDGGTLTANWKLYKAQQEIHNMAKKYDIRLKFFHGRGGSLGRGGGPLNRSLLSQPFETLGDGVKMTEQGEVLSARYLLSDIAYRSLEQATTALLTAIAHVSHEAERNQSRSIEWERAMDEISAFSLEKYQSLVFKDTDFLTYFRQATPLLELGALNIGSRPMSRKGSARFEDLRAIPWVFAWTQSRQLLPAWFAAGTGLYRFAQQEGSLNLLQHMYQNWPFFRSTIDNLQMALTKADLPAAKEYADMVKDKAVGKRIFDEIKEEYHITKEMVLKITKQKDLLDHIPNIKESVKLRNPYVDPLNFLQVELITELRQKIDKNEEADELLREVLLTINGVAAGLRNTG</sequence>
<evidence type="ECO:0000256" key="6">
    <source>
        <dbReference type="ARBA" id="ARBA00022842"/>
    </source>
</evidence>
<dbReference type="InterPro" id="IPR015813">
    <property type="entry name" value="Pyrv/PenolPyrv_kinase-like_dom"/>
</dbReference>
<dbReference type="PROSITE" id="PS00393">
    <property type="entry name" value="PEPCASE_2"/>
    <property type="match status" value="1"/>
</dbReference>
<dbReference type="Pfam" id="PF00311">
    <property type="entry name" value="PEPcase"/>
    <property type="match status" value="1"/>
</dbReference>
<gene>
    <name evidence="10" type="primary">ppc</name>
    <name evidence="13" type="ORF">JOD45_001307</name>
</gene>
<reference evidence="13 14" key="1">
    <citation type="submission" date="2021-01" db="EMBL/GenBank/DDBJ databases">
        <title>Genomic Encyclopedia of Type Strains, Phase IV (KMG-IV): sequencing the most valuable type-strain genomes for metagenomic binning, comparative biology and taxonomic classification.</title>
        <authorList>
            <person name="Goeker M."/>
        </authorList>
    </citation>
    <scope>NUCLEOTIDE SEQUENCE [LARGE SCALE GENOMIC DNA]</scope>
    <source>
        <strain evidence="13 14">DSM 28236</strain>
    </source>
</reference>
<dbReference type="NCBIfam" id="NF000584">
    <property type="entry name" value="PRK00009.1"/>
    <property type="match status" value="1"/>
</dbReference>
<keyword evidence="8 10" id="KW-0120">Carbon dioxide fixation</keyword>
<feature type="active site" evidence="10 11">
    <location>
        <position position="154"/>
    </location>
</feature>
<dbReference type="PROSITE" id="PS00781">
    <property type="entry name" value="PEPCASE_1"/>
    <property type="match status" value="1"/>
</dbReference>
<dbReference type="PRINTS" id="PR00150">
    <property type="entry name" value="PEPCARBXLASE"/>
</dbReference>
<evidence type="ECO:0000256" key="12">
    <source>
        <dbReference type="PROSITE-ProRule" id="PRU10112"/>
    </source>
</evidence>
<evidence type="ECO:0000256" key="3">
    <source>
        <dbReference type="ARBA" id="ARBA00008346"/>
    </source>
</evidence>
<keyword evidence="14" id="KW-1185">Reference proteome</keyword>
<comment type="caution">
    <text evidence="13">The sequence shown here is derived from an EMBL/GenBank/DDBJ whole genome shotgun (WGS) entry which is preliminary data.</text>
</comment>
<name>A0ABS2PYZ9_9BACL</name>
<proteinExistence type="inferred from homology"/>
<accession>A0ABS2PYZ9</accession>
<organism evidence="13 14">
    <name type="scientific">Scopulibacillus daqui</name>
    <dbReference type="NCBI Taxonomy" id="1469162"/>
    <lineage>
        <taxon>Bacteria</taxon>
        <taxon>Bacillati</taxon>
        <taxon>Bacillota</taxon>
        <taxon>Bacilli</taxon>
        <taxon>Bacillales</taxon>
        <taxon>Sporolactobacillaceae</taxon>
        <taxon>Scopulibacillus</taxon>
    </lineage>
</organism>
<keyword evidence="6 10" id="KW-0460">Magnesium</keyword>
<dbReference type="InterPro" id="IPR018129">
    <property type="entry name" value="PEP_COase_Lys_AS"/>
</dbReference>
<dbReference type="EMBL" id="JAFBER010000006">
    <property type="protein sequence ID" value="MBM7645096.1"/>
    <property type="molecule type" value="Genomic_DNA"/>
</dbReference>
<evidence type="ECO:0000256" key="2">
    <source>
        <dbReference type="ARBA" id="ARBA00003670"/>
    </source>
</evidence>
<dbReference type="PANTHER" id="PTHR30523">
    <property type="entry name" value="PHOSPHOENOLPYRUVATE CARBOXYLASE"/>
    <property type="match status" value="1"/>
</dbReference>
<evidence type="ECO:0000256" key="5">
    <source>
        <dbReference type="ARBA" id="ARBA00022419"/>
    </source>
</evidence>
<dbReference type="GO" id="GO:0008964">
    <property type="term" value="F:phosphoenolpyruvate carboxylase activity"/>
    <property type="evidence" value="ECO:0007669"/>
    <property type="project" value="UniProtKB-EC"/>
</dbReference>
<evidence type="ECO:0000313" key="13">
    <source>
        <dbReference type="EMBL" id="MBM7645096.1"/>
    </source>
</evidence>
<keyword evidence="7 10" id="KW-0456">Lyase</keyword>
<dbReference type="Proteomes" id="UP000808914">
    <property type="component" value="Unassembled WGS sequence"/>
</dbReference>
<dbReference type="Gene3D" id="1.20.1440.90">
    <property type="entry name" value="Phosphoenolpyruvate/pyruvate domain"/>
    <property type="match status" value="1"/>
</dbReference>
<evidence type="ECO:0000256" key="4">
    <source>
        <dbReference type="ARBA" id="ARBA00012305"/>
    </source>
</evidence>
<dbReference type="SUPFAM" id="SSF51621">
    <property type="entry name" value="Phosphoenolpyruvate/pyruvate domain"/>
    <property type="match status" value="1"/>
</dbReference>
<evidence type="ECO:0000256" key="1">
    <source>
        <dbReference type="ARBA" id="ARBA00001946"/>
    </source>
</evidence>
<comment type="catalytic activity">
    <reaction evidence="9 10">
        <text>oxaloacetate + phosphate = phosphoenolpyruvate + hydrogencarbonate</text>
        <dbReference type="Rhea" id="RHEA:28370"/>
        <dbReference type="ChEBI" id="CHEBI:16452"/>
        <dbReference type="ChEBI" id="CHEBI:17544"/>
        <dbReference type="ChEBI" id="CHEBI:43474"/>
        <dbReference type="ChEBI" id="CHEBI:58702"/>
        <dbReference type="EC" id="4.1.1.31"/>
    </reaction>
</comment>
<evidence type="ECO:0000256" key="9">
    <source>
        <dbReference type="ARBA" id="ARBA00048995"/>
    </source>
</evidence>
<feature type="active site" evidence="10 12">
    <location>
        <position position="579"/>
    </location>
</feature>
<comment type="subunit">
    <text evidence="10">Homotetramer.</text>
</comment>
<dbReference type="HAMAP" id="MF_00595">
    <property type="entry name" value="PEPcase_type1"/>
    <property type="match status" value="1"/>
</dbReference>
<dbReference type="InterPro" id="IPR033129">
    <property type="entry name" value="PEPCASE_His_AS"/>
</dbReference>
<evidence type="ECO:0000313" key="14">
    <source>
        <dbReference type="Proteomes" id="UP000808914"/>
    </source>
</evidence>
<evidence type="ECO:0000256" key="7">
    <source>
        <dbReference type="ARBA" id="ARBA00023239"/>
    </source>
</evidence>
<comment type="function">
    <text evidence="2 10">Forms oxaloacetate, a four-carbon dicarboxylic acid source for the tricarboxylic acid cycle.</text>
</comment>
<dbReference type="EC" id="4.1.1.31" evidence="4 10"/>
<comment type="cofactor">
    <cofactor evidence="1 10">
        <name>Mg(2+)</name>
        <dbReference type="ChEBI" id="CHEBI:18420"/>
    </cofactor>
</comment>